<accession>A0A445DEX4</accession>
<dbReference type="GO" id="GO:0006355">
    <property type="term" value="P:regulation of DNA-templated transcription"/>
    <property type="evidence" value="ECO:0007669"/>
    <property type="project" value="UniProtKB-UniRule"/>
</dbReference>
<keyword evidence="1" id="KW-0479">Metal-binding</keyword>
<name>A0A445DEX4_ARAHY</name>
<dbReference type="Proteomes" id="UP000289738">
    <property type="component" value="Chromosome A04"/>
</dbReference>
<dbReference type="InterPro" id="IPR031052">
    <property type="entry name" value="FHY3/FAR1"/>
</dbReference>
<protein>
    <recommendedName>
        <fullName evidence="1">Protein FAR1-RELATED SEQUENCE</fullName>
    </recommendedName>
</protein>
<dbReference type="EMBL" id="SDMP01000004">
    <property type="protein sequence ID" value="RYR61716.1"/>
    <property type="molecule type" value="Genomic_DNA"/>
</dbReference>
<comment type="subcellular location">
    <subcellularLocation>
        <location evidence="1">Nucleus</location>
    </subcellularLocation>
</comment>
<evidence type="ECO:0000256" key="1">
    <source>
        <dbReference type="RuleBase" id="RU367018"/>
    </source>
</evidence>
<keyword evidence="1" id="KW-0539">Nucleus</keyword>
<dbReference type="GO" id="GO:0005634">
    <property type="term" value="C:nucleus"/>
    <property type="evidence" value="ECO:0007669"/>
    <property type="project" value="UniProtKB-SubCell"/>
</dbReference>
<keyword evidence="1" id="KW-0863">Zinc-finger</keyword>
<reference evidence="2 3" key="1">
    <citation type="submission" date="2019-01" db="EMBL/GenBank/DDBJ databases">
        <title>Sequencing of cultivated peanut Arachis hypogaea provides insights into genome evolution and oil improvement.</title>
        <authorList>
            <person name="Chen X."/>
        </authorList>
    </citation>
    <scope>NUCLEOTIDE SEQUENCE [LARGE SCALE GENOMIC DNA]</scope>
    <source>
        <strain evidence="3">cv. Fuhuasheng</strain>
        <tissue evidence="2">Leaves</tissue>
    </source>
</reference>
<comment type="similarity">
    <text evidence="1">Belongs to the FHY3/FAR1 family.</text>
</comment>
<dbReference type="AlphaFoldDB" id="A0A445DEX4"/>
<organism evidence="2 3">
    <name type="scientific">Arachis hypogaea</name>
    <name type="common">Peanut</name>
    <dbReference type="NCBI Taxonomy" id="3818"/>
    <lineage>
        <taxon>Eukaryota</taxon>
        <taxon>Viridiplantae</taxon>
        <taxon>Streptophyta</taxon>
        <taxon>Embryophyta</taxon>
        <taxon>Tracheophyta</taxon>
        <taxon>Spermatophyta</taxon>
        <taxon>Magnoliopsida</taxon>
        <taxon>eudicotyledons</taxon>
        <taxon>Gunneridae</taxon>
        <taxon>Pentapetalae</taxon>
        <taxon>rosids</taxon>
        <taxon>fabids</taxon>
        <taxon>Fabales</taxon>
        <taxon>Fabaceae</taxon>
        <taxon>Papilionoideae</taxon>
        <taxon>50 kb inversion clade</taxon>
        <taxon>dalbergioids sensu lato</taxon>
        <taxon>Dalbergieae</taxon>
        <taxon>Pterocarpus clade</taxon>
        <taxon>Arachis</taxon>
    </lineage>
</organism>
<comment type="caution">
    <text evidence="2">The sequence shown here is derived from an EMBL/GenBank/DDBJ whole genome shotgun (WGS) entry which is preliminary data.</text>
</comment>
<dbReference type="GO" id="GO:0008270">
    <property type="term" value="F:zinc ion binding"/>
    <property type="evidence" value="ECO:0007669"/>
    <property type="project" value="UniProtKB-UniRule"/>
</dbReference>
<comment type="function">
    <text evidence="1">Putative transcription activator involved in regulating light control of development.</text>
</comment>
<keyword evidence="3" id="KW-1185">Reference proteome</keyword>
<proteinExistence type="inferred from homology"/>
<evidence type="ECO:0000313" key="3">
    <source>
        <dbReference type="Proteomes" id="UP000289738"/>
    </source>
</evidence>
<dbReference type="PANTHER" id="PTHR31669:SF251">
    <property type="entry name" value="PROTEIN FAR1-RELATED SEQUENCE"/>
    <property type="match status" value="1"/>
</dbReference>
<dbReference type="PANTHER" id="PTHR31669">
    <property type="entry name" value="PROTEIN FAR1-RELATED SEQUENCE 10-RELATED"/>
    <property type="match status" value="1"/>
</dbReference>
<evidence type="ECO:0000313" key="2">
    <source>
        <dbReference type="EMBL" id="RYR61716.1"/>
    </source>
</evidence>
<gene>
    <name evidence="2" type="ORF">Ahy_A04g018920</name>
</gene>
<sequence>MLDNLLEVMCLKKAFIVVTNGDESMIVAVRVVFPEATHRLCFVTCSQSGFMQKWRLQTLSMIAEMEIADFKDTCWAITSRCEGINSQVKNSLSSRHTILELVQNLELLVYEYRNNELVAQFNSMYRVPVMTTCLNPIEKCAASIYTS</sequence>
<keyword evidence="1" id="KW-0862">Zinc</keyword>